<evidence type="ECO:0000256" key="3">
    <source>
        <dbReference type="ARBA" id="ARBA00022989"/>
    </source>
</evidence>
<dbReference type="KEGG" id="raj:RA11412_0270"/>
<gene>
    <name evidence="7" type="ORF">RA11412_0270</name>
</gene>
<comment type="subcellular location">
    <subcellularLocation>
        <location evidence="1">Membrane</location>
        <topology evidence="1">Multi-pass membrane protein</topology>
    </subcellularLocation>
</comment>
<proteinExistence type="predicted"/>
<keyword evidence="4 6" id="KW-0472">Membrane</keyword>
<protein>
    <submittedName>
        <fullName evidence="7">Uncharacterized protein</fullName>
    </submittedName>
</protein>
<sequence>MSQQNFDPNQPNYNYNPNMQQGMGQQPYEQEAPDARSMATFAHISPVLSLFAPLIFWFIYKDKTGYGRTKAAAARAFNLALTWTIVAIVYIIVCAVIFGAGAAASTARNVSPLVGIASLMYLLIIPAGLVVLIFHIVAAVKTNKGEDYKYPVPTLKVLKDK</sequence>
<keyword evidence="8" id="KW-1185">Reference proteome</keyword>
<dbReference type="GeneID" id="93862011"/>
<accession>A0A2Z5R117</accession>
<feature type="transmembrane region" description="Helical" evidence="6">
    <location>
        <begin position="116"/>
        <end position="140"/>
    </location>
</feature>
<evidence type="ECO:0000256" key="1">
    <source>
        <dbReference type="ARBA" id="ARBA00004141"/>
    </source>
</evidence>
<name>A0A2Z5R117_9MICC</name>
<evidence type="ECO:0000256" key="6">
    <source>
        <dbReference type="SAM" id="Phobius"/>
    </source>
</evidence>
<evidence type="ECO:0000313" key="7">
    <source>
        <dbReference type="EMBL" id="BAV86569.1"/>
    </source>
</evidence>
<feature type="transmembrane region" description="Helical" evidence="6">
    <location>
        <begin position="41"/>
        <end position="60"/>
    </location>
</feature>
<evidence type="ECO:0000313" key="8">
    <source>
        <dbReference type="Proteomes" id="UP000250241"/>
    </source>
</evidence>
<keyword evidence="2 6" id="KW-0812">Transmembrane</keyword>
<dbReference type="InterPro" id="IPR019109">
    <property type="entry name" value="MamF_MmsF"/>
</dbReference>
<feature type="region of interest" description="Disordered" evidence="5">
    <location>
        <begin position="1"/>
        <end position="29"/>
    </location>
</feature>
<dbReference type="AlphaFoldDB" id="A0A2Z5R117"/>
<dbReference type="EMBL" id="AP017895">
    <property type="protein sequence ID" value="BAV86569.1"/>
    <property type="molecule type" value="Genomic_DNA"/>
</dbReference>
<reference evidence="7 8" key="1">
    <citation type="submission" date="2016-10" db="EMBL/GenBank/DDBJ databases">
        <title>Genome sequence of Rothia aeria strain JCM11412.</title>
        <authorList>
            <person name="Nambu T."/>
        </authorList>
    </citation>
    <scope>NUCLEOTIDE SEQUENCE [LARGE SCALE GENOMIC DNA]</scope>
    <source>
        <strain evidence="7 8">JCM 11412</strain>
    </source>
</reference>
<feature type="compositionally biased region" description="Low complexity" evidence="5">
    <location>
        <begin position="1"/>
        <end position="21"/>
    </location>
</feature>
<evidence type="ECO:0000256" key="2">
    <source>
        <dbReference type="ARBA" id="ARBA00022692"/>
    </source>
</evidence>
<dbReference type="Proteomes" id="UP000250241">
    <property type="component" value="Chromosome"/>
</dbReference>
<keyword evidence="3 6" id="KW-1133">Transmembrane helix</keyword>
<evidence type="ECO:0000256" key="4">
    <source>
        <dbReference type="ARBA" id="ARBA00023136"/>
    </source>
</evidence>
<feature type="transmembrane region" description="Helical" evidence="6">
    <location>
        <begin position="81"/>
        <end position="104"/>
    </location>
</feature>
<dbReference type="Pfam" id="PF09685">
    <property type="entry name" value="MamF_MmsF"/>
    <property type="match status" value="1"/>
</dbReference>
<dbReference type="RefSeq" id="WP_172425631.1">
    <property type="nucleotide sequence ID" value="NZ_CAJPQC010000017.1"/>
</dbReference>
<organism evidence="7 8">
    <name type="scientific">Rothia aeria</name>
    <dbReference type="NCBI Taxonomy" id="172042"/>
    <lineage>
        <taxon>Bacteria</taxon>
        <taxon>Bacillati</taxon>
        <taxon>Actinomycetota</taxon>
        <taxon>Actinomycetes</taxon>
        <taxon>Micrococcales</taxon>
        <taxon>Micrococcaceae</taxon>
        <taxon>Rothia</taxon>
    </lineage>
</organism>
<evidence type="ECO:0000256" key="5">
    <source>
        <dbReference type="SAM" id="MobiDB-lite"/>
    </source>
</evidence>